<dbReference type="EMBL" id="AEWJ01000041">
    <property type="protein sequence ID" value="EGD58439.1"/>
    <property type="molecule type" value="Genomic_DNA"/>
</dbReference>
<dbReference type="InterPro" id="IPR027266">
    <property type="entry name" value="TrmE/GcvT-like"/>
</dbReference>
<dbReference type="STRING" id="983920.Y88_0494"/>
<evidence type="ECO:0000256" key="1">
    <source>
        <dbReference type="ARBA" id="ARBA00008609"/>
    </source>
</evidence>
<dbReference type="PRINTS" id="PR00368">
    <property type="entry name" value="FADPNR"/>
</dbReference>
<evidence type="ECO:0000259" key="5">
    <source>
        <dbReference type="Pfam" id="PF17806"/>
    </source>
</evidence>
<dbReference type="GO" id="GO:0016491">
    <property type="term" value="F:oxidoreductase activity"/>
    <property type="evidence" value="ECO:0007669"/>
    <property type="project" value="UniProtKB-KW"/>
</dbReference>
<name>F1ZAF3_9SPHN</name>
<comment type="similarity">
    <text evidence="1">Belongs to the GcvT family.</text>
</comment>
<dbReference type="InterPro" id="IPR029043">
    <property type="entry name" value="GcvT/YgfZ_C"/>
</dbReference>
<dbReference type="SUPFAM" id="SSF101790">
    <property type="entry name" value="Aminomethyltransferase beta-barrel domain"/>
    <property type="match status" value="1"/>
</dbReference>
<dbReference type="InterPro" id="IPR036188">
    <property type="entry name" value="FAD/NAD-bd_sf"/>
</dbReference>
<dbReference type="Pfam" id="PF01571">
    <property type="entry name" value="GCV_T"/>
    <property type="match status" value="1"/>
</dbReference>
<dbReference type="GO" id="GO:0005829">
    <property type="term" value="C:cytosol"/>
    <property type="evidence" value="ECO:0007669"/>
    <property type="project" value="TreeGrafter"/>
</dbReference>
<keyword evidence="7" id="KW-1185">Reference proteome</keyword>
<evidence type="ECO:0000259" key="3">
    <source>
        <dbReference type="Pfam" id="PF01571"/>
    </source>
</evidence>
<dbReference type="PRINTS" id="PR00469">
    <property type="entry name" value="PNDRDTASEII"/>
</dbReference>
<evidence type="ECO:0000313" key="7">
    <source>
        <dbReference type="Proteomes" id="UP000004728"/>
    </source>
</evidence>
<dbReference type="eggNOG" id="COG0446">
    <property type="taxonomic scope" value="Bacteria"/>
</dbReference>
<dbReference type="Proteomes" id="UP000004728">
    <property type="component" value="Unassembled WGS sequence"/>
</dbReference>
<dbReference type="Gene3D" id="3.10.20.440">
    <property type="entry name" value="2Fe-2S iron-sulphur cluster binding domain, sarcosine oxidase, alpha subunit, N-terminal domain"/>
    <property type="match status" value="1"/>
</dbReference>
<proteinExistence type="inferred from homology"/>
<dbReference type="SUPFAM" id="SSF103025">
    <property type="entry name" value="Folate-binding domain"/>
    <property type="match status" value="1"/>
</dbReference>
<dbReference type="SUPFAM" id="SSF51905">
    <property type="entry name" value="FAD/NAD(P)-binding domain"/>
    <property type="match status" value="1"/>
</dbReference>
<dbReference type="InterPro" id="IPR042204">
    <property type="entry name" value="2Fe-2S-bd_N"/>
</dbReference>
<dbReference type="Gene3D" id="3.50.50.60">
    <property type="entry name" value="FAD/NAD(P)-binding domain"/>
    <property type="match status" value="1"/>
</dbReference>
<dbReference type="InterPro" id="IPR023753">
    <property type="entry name" value="FAD/NAD-binding_dom"/>
</dbReference>
<organism evidence="6 7">
    <name type="scientific">Novosphingobium nitrogenifigens DSM 19370</name>
    <dbReference type="NCBI Taxonomy" id="983920"/>
    <lineage>
        <taxon>Bacteria</taxon>
        <taxon>Pseudomonadati</taxon>
        <taxon>Pseudomonadota</taxon>
        <taxon>Alphaproteobacteria</taxon>
        <taxon>Sphingomonadales</taxon>
        <taxon>Sphingomonadaceae</taxon>
        <taxon>Novosphingobium</taxon>
    </lineage>
</organism>
<dbReference type="Gene3D" id="3.30.1360.120">
    <property type="entry name" value="Probable tRNA modification gtpase trme, domain 1"/>
    <property type="match status" value="1"/>
</dbReference>
<dbReference type="AlphaFoldDB" id="F1ZAF3"/>
<keyword evidence="2" id="KW-0560">Oxidoreductase</keyword>
<gene>
    <name evidence="6" type="ORF">Y88_0494</name>
</gene>
<dbReference type="InParanoid" id="F1ZAF3"/>
<evidence type="ECO:0000256" key="2">
    <source>
        <dbReference type="ARBA" id="ARBA00023002"/>
    </source>
</evidence>
<feature type="domain" description="FAD/NAD(P)-binding" evidence="4">
    <location>
        <begin position="163"/>
        <end position="416"/>
    </location>
</feature>
<dbReference type="HOGENOM" id="CLU_011963_0_0_5"/>
<dbReference type="InterPro" id="IPR028896">
    <property type="entry name" value="GcvT/YgfZ/DmdA"/>
</dbReference>
<dbReference type="InterPro" id="IPR041117">
    <property type="entry name" value="SoxA_A3"/>
</dbReference>
<dbReference type="Pfam" id="PF17806">
    <property type="entry name" value="SO_alpha_A3"/>
    <property type="match status" value="1"/>
</dbReference>
<dbReference type="PANTHER" id="PTHR43757">
    <property type="entry name" value="AMINOMETHYLTRANSFERASE"/>
    <property type="match status" value="1"/>
</dbReference>
<protein>
    <submittedName>
        <fullName evidence="6">Sarcosine oxidase alpha subunit family protein</fullName>
    </submittedName>
</protein>
<sequence length="958" mass="100611">MRHGSGVRAGKVPFTFNGQAYWGQEGDTLAAALLANGVKVVARSFKYHRPRGIMAAGVEEPCALVTVGDGGRREPNTRATDVFLYPGLVATSQNAWPSLSFDIGAINGRLSGLIPAGFYYKTFFGPPSRWMLYERVIRRAAGLGKAPVEPDPDGYCHRAAFADVLIVGAGPAGLAAACVAAESGARVILLEQDALPGGSLLAHAVSIDGVPGAEWARGMVDRIRAAGGRVLFRTTATGYWDDNFITAVERLAEPGQVPSGPVQCLWKLRCERVILATGALERPLVFAGNDLPGVMLASAAQTYAARYGVAPGQRAVVATSHDAGYRAAFALADVGVAIVAVLDTRSDPVGPLVHAARSRFPVHTDARVLSARGRKGVLVGLEAAIGGGRQTFAADLLAMSGGMSPVLHLHRQAGGALVHDPVRDAYLPGEGRQNHVCVGAATGEGDLATILSDALCRVPVEDPLGAAGAAWPGPVWRQEARGKAFVDFQHDVTTADLALAQREGFVSSEHVKRYTTLGMGTDQGKTGAMVALAQMADLRGVALPEAGLTTFRPPYTPVTMAAFAGTMRGDHAGPIRRLPLAAMHEALGAQWVPAGVWMRPRAYPAPGETIGEASVREARMVRNRVGIVDVSSLAKFEIAGPDALALVLAVCATPVSKLAVGRGRYTVMLREDGMVMDDGTVWRVAHDRWLVTSSTGGAARMARHWTYVRDVLLDGARAAVVDVGERWAGIALAGPSACRVLTGLINAAAPAHMGLVDATIAGVPVRVLAASYSGERAFEIHVAAHRVGPVWQALHAAVVEAGGGVYGLDAMDHLRVEKGHVVIGAEADGRTTPADLGMGGMLRKAGGFVGWQGLMRPALSETAGRRHLVGITALDDEPLPEGAMLVMQIGEEPQGHVTTAAPRIAAGEGAWIGLALLTDGVARHGEIMVAWSPVRDKAVRVWVGPPMFHDPEGVRYRD</sequence>
<feature type="domain" description="GCVT N-terminal" evidence="3">
    <location>
        <begin position="582"/>
        <end position="842"/>
    </location>
</feature>
<dbReference type="Pfam" id="PF13510">
    <property type="entry name" value="Fer2_4"/>
    <property type="match status" value="1"/>
</dbReference>
<dbReference type="RefSeq" id="WP_008066795.1">
    <property type="nucleotide sequence ID" value="NZ_AQWK01000002.1"/>
</dbReference>
<feature type="domain" description="SoxA A3" evidence="5">
    <location>
        <begin position="482"/>
        <end position="565"/>
    </location>
</feature>
<dbReference type="eggNOG" id="COG0404">
    <property type="taxonomic scope" value="Bacteria"/>
</dbReference>
<comment type="caution">
    <text evidence="6">The sequence shown here is derived from an EMBL/GenBank/DDBJ whole genome shotgun (WGS) entry which is preliminary data.</text>
</comment>
<evidence type="ECO:0000313" key="6">
    <source>
        <dbReference type="EMBL" id="EGD58439.1"/>
    </source>
</evidence>
<dbReference type="PANTHER" id="PTHR43757:SF2">
    <property type="entry name" value="AMINOMETHYLTRANSFERASE, MITOCHONDRIAL"/>
    <property type="match status" value="1"/>
</dbReference>
<dbReference type="Pfam" id="PF07992">
    <property type="entry name" value="Pyr_redox_2"/>
    <property type="match status" value="1"/>
</dbReference>
<dbReference type="OrthoDB" id="5287468at2"/>
<evidence type="ECO:0000259" key="4">
    <source>
        <dbReference type="Pfam" id="PF07992"/>
    </source>
</evidence>
<accession>F1ZAF3</accession>
<reference evidence="6 7" key="1">
    <citation type="journal article" date="2012" name="J. Bacteriol.">
        <title>Draft Genome Sequence of Novosphingobium nitrogenifigens Y88T.</title>
        <authorList>
            <person name="Strabala T.J."/>
            <person name="Macdonald L."/>
            <person name="Liu V."/>
            <person name="Smit A.M."/>
        </authorList>
    </citation>
    <scope>NUCLEOTIDE SEQUENCE [LARGE SCALE GENOMIC DNA]</scope>
    <source>
        <strain evidence="6 7">DSM 19370</strain>
    </source>
</reference>
<dbReference type="InterPro" id="IPR006222">
    <property type="entry name" value="GCVT_N"/>
</dbReference>